<dbReference type="GO" id="GO:1990077">
    <property type="term" value="C:primosome complex"/>
    <property type="evidence" value="ECO:0007669"/>
    <property type="project" value="UniProtKB-KW"/>
</dbReference>
<dbReference type="GO" id="GO:0008270">
    <property type="term" value="F:zinc ion binding"/>
    <property type="evidence" value="ECO:0007669"/>
    <property type="project" value="InterPro"/>
</dbReference>
<dbReference type="Proteomes" id="UP000031338">
    <property type="component" value="Unassembled WGS sequence"/>
</dbReference>
<dbReference type="Gene3D" id="3.90.580.10">
    <property type="entry name" value="Zinc finger, CHC2-type domain"/>
    <property type="match status" value="1"/>
</dbReference>
<dbReference type="GO" id="GO:0016779">
    <property type="term" value="F:nucleotidyltransferase activity"/>
    <property type="evidence" value="ECO:0007669"/>
    <property type="project" value="UniProtKB-KW"/>
</dbReference>
<protein>
    <submittedName>
        <fullName evidence="8">Virulence-associated protein E</fullName>
    </submittedName>
</protein>
<evidence type="ECO:0000256" key="3">
    <source>
        <dbReference type="ARBA" id="ARBA00022679"/>
    </source>
</evidence>
<keyword evidence="6" id="KW-0804">Transcription</keyword>
<evidence type="ECO:0000256" key="5">
    <source>
        <dbReference type="ARBA" id="ARBA00022705"/>
    </source>
</evidence>
<dbReference type="PATRIC" id="fig|48936.3.peg.3605"/>
<dbReference type="Pfam" id="PF13362">
    <property type="entry name" value="Toprim_3"/>
    <property type="match status" value="1"/>
</dbReference>
<keyword evidence="4" id="KW-0548">Nucleotidyltransferase</keyword>
<dbReference type="GO" id="GO:0000428">
    <property type="term" value="C:DNA-directed RNA polymerase complex"/>
    <property type="evidence" value="ECO:0007669"/>
    <property type="project" value="UniProtKB-KW"/>
</dbReference>
<dbReference type="Gene3D" id="3.40.1360.10">
    <property type="match status" value="1"/>
</dbReference>
<feature type="domain" description="Toprim" evidence="7">
    <location>
        <begin position="191"/>
        <end position="260"/>
    </location>
</feature>
<dbReference type="InterPro" id="IPR006171">
    <property type="entry name" value="TOPRIM_dom"/>
</dbReference>
<dbReference type="STRING" id="48936.NJ75_03575"/>
<dbReference type="GO" id="GO:0003677">
    <property type="term" value="F:DNA binding"/>
    <property type="evidence" value="ECO:0007669"/>
    <property type="project" value="InterPro"/>
</dbReference>
<dbReference type="EMBL" id="JRVC01000021">
    <property type="protein sequence ID" value="KHS43756.1"/>
    <property type="molecule type" value="Genomic_DNA"/>
</dbReference>
<dbReference type="InterPro" id="IPR034154">
    <property type="entry name" value="TOPRIM_DnaG/twinkle"/>
</dbReference>
<keyword evidence="3" id="KW-0808">Transferase</keyword>
<sequence>MPLISNHPTSDLRTLVARLGGKWTGNTAMCRCPSHADRTPSLAIRQGDRSILVTCHAGCDATDVLRALRRIADLPSVGPAEVVGRQAHQPSAFLAIWQAARQIEGTLAERYVREVRNVWAPLEDLRFHPRCPKGQGRLVQFEPALLVAMRKAGEIVAIQRIFLDPTTAHYTEKLVLGRAIGAAWTNGPPGKTIGLCEGFETAAAYTSLTGIQAWATMGAKRFHQVEIPASVERVFLLADNDPEGRRAEARARQALARPGLAINTEWPPGRMNDWAQLLKR</sequence>
<dbReference type="InterPro" id="IPR036977">
    <property type="entry name" value="DNA_primase_Znf_CHC2"/>
</dbReference>
<keyword evidence="5" id="KW-0235">DNA replication</keyword>
<keyword evidence="2" id="KW-0639">Primosome</keyword>
<evidence type="ECO:0000256" key="1">
    <source>
        <dbReference type="ARBA" id="ARBA00022478"/>
    </source>
</evidence>
<dbReference type="InterPro" id="IPR055570">
    <property type="entry name" value="DUF7146"/>
</dbReference>
<dbReference type="AlphaFoldDB" id="A0A0B8ZBW8"/>
<name>A0A0B8ZBW8_9SPHN</name>
<accession>A0A0B8ZBW8</accession>
<dbReference type="SMART" id="SM00493">
    <property type="entry name" value="TOPRIM"/>
    <property type="match status" value="1"/>
</dbReference>
<evidence type="ECO:0000256" key="2">
    <source>
        <dbReference type="ARBA" id="ARBA00022515"/>
    </source>
</evidence>
<dbReference type="GO" id="GO:0006269">
    <property type="term" value="P:DNA replication, synthesis of primer"/>
    <property type="evidence" value="ECO:0007669"/>
    <property type="project" value="UniProtKB-KW"/>
</dbReference>
<evidence type="ECO:0000256" key="4">
    <source>
        <dbReference type="ARBA" id="ARBA00022695"/>
    </source>
</evidence>
<evidence type="ECO:0000313" key="8">
    <source>
        <dbReference type="EMBL" id="KHS43756.1"/>
    </source>
</evidence>
<gene>
    <name evidence="8" type="ORF">NJ75_03575</name>
</gene>
<keyword evidence="9" id="KW-1185">Reference proteome</keyword>
<evidence type="ECO:0000256" key="6">
    <source>
        <dbReference type="ARBA" id="ARBA00023163"/>
    </source>
</evidence>
<evidence type="ECO:0000313" key="9">
    <source>
        <dbReference type="Proteomes" id="UP000031338"/>
    </source>
</evidence>
<comment type="caution">
    <text evidence="8">The sequence shown here is derived from an EMBL/GenBank/DDBJ whole genome shotgun (WGS) entry which is preliminary data.</text>
</comment>
<evidence type="ECO:0000259" key="7">
    <source>
        <dbReference type="SMART" id="SM00493"/>
    </source>
</evidence>
<keyword evidence="1" id="KW-0240">DNA-directed RNA polymerase</keyword>
<organism evidence="8 9">
    <name type="scientific">Novosphingobium subterraneum</name>
    <dbReference type="NCBI Taxonomy" id="48936"/>
    <lineage>
        <taxon>Bacteria</taxon>
        <taxon>Pseudomonadati</taxon>
        <taxon>Pseudomonadota</taxon>
        <taxon>Alphaproteobacteria</taxon>
        <taxon>Sphingomonadales</taxon>
        <taxon>Sphingomonadaceae</taxon>
        <taxon>Novosphingobium</taxon>
    </lineage>
</organism>
<dbReference type="Pfam" id="PF23639">
    <property type="entry name" value="DUF7146"/>
    <property type="match status" value="1"/>
</dbReference>
<reference evidence="8 9" key="1">
    <citation type="submission" date="2014-10" db="EMBL/GenBank/DDBJ databases">
        <title>Draft genome sequence of Novosphingobium subterraneum DSM 12447.</title>
        <authorList>
            <person name="Gan H.M."/>
            <person name="Gan H.Y."/>
            <person name="Savka M.A."/>
        </authorList>
    </citation>
    <scope>NUCLEOTIDE SEQUENCE [LARGE SCALE GENOMIC DNA]</scope>
    <source>
        <strain evidence="8 9">DSM 12447</strain>
    </source>
</reference>
<dbReference type="CDD" id="cd01029">
    <property type="entry name" value="TOPRIM_primases"/>
    <property type="match status" value="1"/>
</dbReference>
<proteinExistence type="predicted"/>